<keyword evidence="2" id="KW-1185">Reference proteome</keyword>
<proteinExistence type="predicted"/>
<dbReference type="PANTHER" id="PTHR43649:SF12">
    <property type="entry name" value="DIACETYLCHITOBIOSE BINDING PROTEIN DASA"/>
    <property type="match status" value="1"/>
</dbReference>
<evidence type="ECO:0000313" key="2">
    <source>
        <dbReference type="Proteomes" id="UP001333102"/>
    </source>
</evidence>
<dbReference type="InterPro" id="IPR050490">
    <property type="entry name" value="Bact_solute-bd_prot1"/>
</dbReference>
<dbReference type="Proteomes" id="UP001333102">
    <property type="component" value="Chromosome"/>
</dbReference>
<dbReference type="SUPFAM" id="SSF53850">
    <property type="entry name" value="Periplasmic binding protein-like II"/>
    <property type="match status" value="1"/>
</dbReference>
<reference evidence="2" key="1">
    <citation type="submission" date="2023-12" db="EMBL/GenBank/DDBJ databases">
        <title>Novel isolates from deep terrestrial aquifers shed light on the physiology and ecology of the class Limnochordia.</title>
        <authorList>
            <person name="Karnachuk O.V."/>
            <person name="Lukina A.P."/>
            <person name="Avakyan M.R."/>
            <person name="Kadnikov V."/>
            <person name="Begmatov S."/>
            <person name="Beletsky A.V."/>
            <person name="Mardanov A.V."/>
            <person name="Ravin N.V."/>
        </authorList>
    </citation>
    <scope>NUCLEOTIDE SEQUENCE [LARGE SCALE GENOMIC DNA]</scope>
    <source>
        <strain evidence="2">LN</strain>
    </source>
</reference>
<dbReference type="Gene3D" id="3.40.190.10">
    <property type="entry name" value="Periplasmic binding protein-like II"/>
    <property type="match status" value="1"/>
</dbReference>
<sequence length="409" mass="45570">MLLLGMVPASVAAEKVVLEFPSYQATEPGFAEWWKANIEQFEAEHPNVEIKLIPAPYEAHHQTLLTRFAANNPPDIVHLSARYYYRFADMGWLEPLDPYLSGTDIPRAWSPLQSALTWNGKTYALMLLGYAYGLYYNEKMFEEAGIGVPSNLSELVAAAQALTKDTNGDGRTDQFGLEVFTAEHSSAYMFVTWMLIGNGTHWTDANGQLQLTSSPKVQETIDLWRRIVKSGWTPEGLDDVAARKHFMAGNAAMLIDGSWVAAMVKDADPQVRPYVKVARVPFAHVPSGPSNVIAMPASLSPEKKRLVWEFIFQLTRPENQQAYSELTGSPAPRKGAVSEELRRSSLGMQVFAEAVAEAEVSFMPRGYEVEFAQFSDTVVRGLMRLAVTDLPTSTILAEMERELRSIRGR</sequence>
<evidence type="ECO:0000313" key="1">
    <source>
        <dbReference type="EMBL" id="WRP13770.1"/>
    </source>
</evidence>
<dbReference type="Pfam" id="PF13416">
    <property type="entry name" value="SBP_bac_8"/>
    <property type="match status" value="1"/>
</dbReference>
<accession>A0ABZ1BMH4</accession>
<name>A0ABZ1BMH4_9FIRM</name>
<dbReference type="InterPro" id="IPR006059">
    <property type="entry name" value="SBP"/>
</dbReference>
<dbReference type="PANTHER" id="PTHR43649">
    <property type="entry name" value="ARABINOSE-BINDING PROTEIN-RELATED"/>
    <property type="match status" value="1"/>
</dbReference>
<dbReference type="CDD" id="cd13585">
    <property type="entry name" value="PBP2_TMBP_like"/>
    <property type="match status" value="1"/>
</dbReference>
<dbReference type="RefSeq" id="WP_324668017.1">
    <property type="nucleotide sequence ID" value="NZ_CP141614.1"/>
</dbReference>
<protein>
    <submittedName>
        <fullName evidence="1">Sugar ABC transporter substrate-binding protein</fullName>
    </submittedName>
</protein>
<gene>
    <name evidence="1" type="ORF">VLY81_10010</name>
</gene>
<organism evidence="1 2">
    <name type="scientific">Geochorda subterranea</name>
    <dbReference type="NCBI Taxonomy" id="3109564"/>
    <lineage>
        <taxon>Bacteria</taxon>
        <taxon>Bacillati</taxon>
        <taxon>Bacillota</taxon>
        <taxon>Limnochordia</taxon>
        <taxon>Limnochordales</taxon>
        <taxon>Geochordaceae</taxon>
        <taxon>Geochorda</taxon>
    </lineage>
</organism>
<dbReference type="EMBL" id="CP141614">
    <property type="protein sequence ID" value="WRP13770.1"/>
    <property type="molecule type" value="Genomic_DNA"/>
</dbReference>